<dbReference type="GO" id="GO:0006508">
    <property type="term" value="P:proteolysis"/>
    <property type="evidence" value="ECO:0007669"/>
    <property type="project" value="UniProtKB-KW"/>
</dbReference>
<dbReference type="Pfam" id="PF00112">
    <property type="entry name" value="Peptidase_C1"/>
    <property type="match status" value="1"/>
</dbReference>
<dbReference type="SMART" id="SM00848">
    <property type="entry name" value="Inhibitor_I29"/>
    <property type="match status" value="1"/>
</dbReference>
<dbReference type="InterPro" id="IPR014756">
    <property type="entry name" value="Ig_E-set"/>
</dbReference>
<evidence type="ECO:0000259" key="7">
    <source>
        <dbReference type="SMART" id="SM00737"/>
    </source>
</evidence>
<evidence type="ECO:0000313" key="9">
    <source>
        <dbReference type="EMBL" id="EWM21736.1"/>
    </source>
</evidence>
<proteinExistence type="inferred from homology"/>
<gene>
    <name evidence="9" type="primary">Cys</name>
    <name evidence="9" type="ORF">Naga_100270g8</name>
</gene>
<dbReference type="Pfam" id="PF08246">
    <property type="entry name" value="Inhibitor_I29"/>
    <property type="match status" value="1"/>
</dbReference>
<evidence type="ECO:0000313" key="10">
    <source>
        <dbReference type="Proteomes" id="UP000019335"/>
    </source>
</evidence>
<feature type="domain" description="MD-2-related lipid-recognition" evidence="7">
    <location>
        <begin position="433"/>
        <end position="561"/>
    </location>
</feature>
<accession>W7TMU3</accession>
<dbReference type="Proteomes" id="UP000019335">
    <property type="component" value="Unassembled WGS sequence"/>
</dbReference>
<organism evidence="9 10">
    <name type="scientific">Nannochloropsis gaditana</name>
    <dbReference type="NCBI Taxonomy" id="72520"/>
    <lineage>
        <taxon>Eukaryota</taxon>
        <taxon>Sar</taxon>
        <taxon>Stramenopiles</taxon>
        <taxon>Ochrophyta</taxon>
        <taxon>Eustigmatophyceae</taxon>
        <taxon>Eustigmatales</taxon>
        <taxon>Monodopsidaceae</taxon>
        <taxon>Nannochloropsis</taxon>
    </lineage>
</organism>
<dbReference type="PANTHER" id="PTHR12411">
    <property type="entry name" value="CYSTEINE PROTEASE FAMILY C1-RELATED"/>
    <property type="match status" value="1"/>
</dbReference>
<dbReference type="InterPro" id="IPR038765">
    <property type="entry name" value="Papain-like_cys_pep_sf"/>
</dbReference>
<protein>
    <submittedName>
        <fullName evidence="9">Cysteine protease</fullName>
    </submittedName>
</protein>
<feature type="chain" id="PRO_5018595993" evidence="5">
    <location>
        <begin position="18"/>
        <end position="589"/>
    </location>
</feature>
<name>W7TMU3_9STRA</name>
<feature type="compositionally biased region" description="Polar residues" evidence="4">
    <location>
        <begin position="414"/>
        <end position="431"/>
    </location>
</feature>
<evidence type="ECO:0000256" key="3">
    <source>
        <dbReference type="ARBA" id="ARBA00023157"/>
    </source>
</evidence>
<keyword evidence="3" id="KW-1015">Disulfide bond</keyword>
<dbReference type="GO" id="GO:0008234">
    <property type="term" value="F:cysteine-type peptidase activity"/>
    <property type="evidence" value="ECO:0007669"/>
    <property type="project" value="InterPro"/>
</dbReference>
<keyword evidence="2" id="KW-0865">Zymogen</keyword>
<keyword evidence="9" id="KW-0378">Hydrolase</keyword>
<dbReference type="InterPro" id="IPR000668">
    <property type="entry name" value="Peptidase_C1A_C"/>
</dbReference>
<dbReference type="SUPFAM" id="SSF54001">
    <property type="entry name" value="Cysteine proteinases"/>
    <property type="match status" value="1"/>
</dbReference>
<dbReference type="InterPro" id="IPR003172">
    <property type="entry name" value="ML_dom"/>
</dbReference>
<sequence length="589" mass="63972">MRVLFPFFWAFLATCAALNDTIVDVQEERDDILSLRPLFRAWMKHHNISIPPSKIAHRLRIFAANHAFILSHNAQQHPRPSYTLGHNRFSHLTFDEFRAMHLGFTRPTTAFPPSFEEDETPQNDALATSRSLRGHLSTTDKNHAIGMNTERFPPYTFPRPAWLPHIENPSSSLPPSIDWVEKGAVTPVKDQGQCGSCYSFSAVGAVEGAYYLQTGVLSEFSMQEIVDCDGLDGGCQGGEMQQTFKWMQMNGGLCLLSDYPYVSGTTAEEQAVCLPCPVVPGTAPEKWITVRRNSMTELQEAVAAQPVSVAVGASRAWMFYEAGVFDGKCEQELNHGVLCVGYGGGEGSEEGQYWKVKNSWGPEWGMEGYILLKRDDFDKQAACGIMEDASYPILPSVPGMTGNEPARPPVISQAGRSSGSTAGLNPLQGSATARDCGGSTAIFSNVRISPDAVEKNELVTVMAEGTLTKPTLSGRYTLSVVYEGAQLYSHAGDVCGNETVALPLNAGTVHVFGFACPANPGPVSYGLDVILPSIAPSGEYLISIKGHDQDNAQLVCIEADLKLKRRHAQGVNNSKMLCEHGTFPGKTVT</sequence>
<dbReference type="Gene3D" id="3.90.70.10">
    <property type="entry name" value="Cysteine proteinases"/>
    <property type="match status" value="1"/>
</dbReference>
<dbReference type="PRINTS" id="PR00705">
    <property type="entry name" value="PAPAIN"/>
</dbReference>
<keyword evidence="10" id="KW-1185">Reference proteome</keyword>
<evidence type="ECO:0000259" key="6">
    <source>
        <dbReference type="SMART" id="SM00645"/>
    </source>
</evidence>
<dbReference type="CDD" id="cd02248">
    <property type="entry name" value="Peptidase_C1A"/>
    <property type="match status" value="1"/>
</dbReference>
<comment type="similarity">
    <text evidence="1">Belongs to the peptidase C1 family.</text>
</comment>
<dbReference type="EMBL" id="AZIL01002368">
    <property type="protein sequence ID" value="EWM21736.1"/>
    <property type="molecule type" value="Genomic_DNA"/>
</dbReference>
<dbReference type="OrthoDB" id="10253408at2759"/>
<evidence type="ECO:0000259" key="8">
    <source>
        <dbReference type="SMART" id="SM00848"/>
    </source>
</evidence>
<comment type="caution">
    <text evidence="9">The sequence shown here is derived from an EMBL/GenBank/DDBJ whole genome shotgun (WGS) entry which is preliminary data.</text>
</comment>
<dbReference type="InterPro" id="IPR013128">
    <property type="entry name" value="Peptidase_C1A"/>
</dbReference>
<evidence type="ECO:0000256" key="5">
    <source>
        <dbReference type="SAM" id="SignalP"/>
    </source>
</evidence>
<feature type="region of interest" description="Disordered" evidence="4">
    <location>
        <begin position="402"/>
        <end position="431"/>
    </location>
</feature>
<dbReference type="Pfam" id="PF02221">
    <property type="entry name" value="E1_DerP2_DerF2"/>
    <property type="match status" value="1"/>
</dbReference>
<dbReference type="SUPFAM" id="SSF81296">
    <property type="entry name" value="E set domains"/>
    <property type="match status" value="1"/>
</dbReference>
<dbReference type="InterPro" id="IPR013201">
    <property type="entry name" value="Prot_inhib_I29"/>
</dbReference>
<feature type="domain" description="Peptidase C1A papain C-terminal" evidence="6">
    <location>
        <begin position="173"/>
        <end position="393"/>
    </location>
</feature>
<dbReference type="SMART" id="SM00737">
    <property type="entry name" value="ML"/>
    <property type="match status" value="1"/>
</dbReference>
<evidence type="ECO:0000256" key="1">
    <source>
        <dbReference type="ARBA" id="ARBA00008455"/>
    </source>
</evidence>
<dbReference type="SMART" id="SM00645">
    <property type="entry name" value="Pept_C1"/>
    <property type="match status" value="1"/>
</dbReference>
<keyword evidence="9" id="KW-0645">Protease</keyword>
<feature type="signal peptide" evidence="5">
    <location>
        <begin position="1"/>
        <end position="17"/>
    </location>
</feature>
<keyword evidence="5" id="KW-0732">Signal</keyword>
<dbReference type="PROSITE" id="PS00139">
    <property type="entry name" value="THIOL_PROTEASE_CYS"/>
    <property type="match status" value="1"/>
</dbReference>
<evidence type="ECO:0000256" key="4">
    <source>
        <dbReference type="SAM" id="MobiDB-lite"/>
    </source>
</evidence>
<dbReference type="InterPro" id="IPR000169">
    <property type="entry name" value="Pept_cys_AS"/>
</dbReference>
<dbReference type="InterPro" id="IPR039417">
    <property type="entry name" value="Peptidase_C1A_papain-like"/>
</dbReference>
<feature type="domain" description="Cathepsin propeptide inhibitor" evidence="8">
    <location>
        <begin position="39"/>
        <end position="97"/>
    </location>
</feature>
<dbReference type="AlphaFoldDB" id="W7TMU3"/>
<reference evidence="9 10" key="1">
    <citation type="journal article" date="2014" name="Mol. Plant">
        <title>Chromosome Scale Genome Assembly and Transcriptome Profiling of Nannochloropsis gaditana in Nitrogen Depletion.</title>
        <authorList>
            <person name="Corteggiani Carpinelli E."/>
            <person name="Telatin A."/>
            <person name="Vitulo N."/>
            <person name="Forcato C."/>
            <person name="D'Angelo M."/>
            <person name="Schiavon R."/>
            <person name="Vezzi A."/>
            <person name="Giacometti G.M."/>
            <person name="Morosinotto T."/>
            <person name="Valle G."/>
        </authorList>
    </citation>
    <scope>NUCLEOTIDE SEQUENCE [LARGE SCALE GENOMIC DNA]</scope>
    <source>
        <strain evidence="9 10">B-31</strain>
    </source>
</reference>
<dbReference type="FunFam" id="3.90.70.10:FF:000332">
    <property type="entry name" value="Cathepsin L1"/>
    <property type="match status" value="1"/>
</dbReference>
<evidence type="ECO:0000256" key="2">
    <source>
        <dbReference type="ARBA" id="ARBA00023145"/>
    </source>
</evidence>